<keyword evidence="1" id="KW-0472">Membrane</keyword>
<name>A0A5N5GIJ5_9ROSA</name>
<sequence length="98" mass="10824">MQSCFTEMVCRNSVLAQARVFPTPLPSLCLPLLVVLLVDFYGLLSSGSRNSSSGLLISSIKVAYQVVLEVGCYDLQVGMRLEAWNWANHEILLQRGCC</sequence>
<proteinExistence type="predicted"/>
<accession>A0A5N5GIJ5</accession>
<organism evidence="2 3">
    <name type="scientific">Pyrus ussuriensis x Pyrus communis</name>
    <dbReference type="NCBI Taxonomy" id="2448454"/>
    <lineage>
        <taxon>Eukaryota</taxon>
        <taxon>Viridiplantae</taxon>
        <taxon>Streptophyta</taxon>
        <taxon>Embryophyta</taxon>
        <taxon>Tracheophyta</taxon>
        <taxon>Spermatophyta</taxon>
        <taxon>Magnoliopsida</taxon>
        <taxon>eudicotyledons</taxon>
        <taxon>Gunneridae</taxon>
        <taxon>Pentapetalae</taxon>
        <taxon>rosids</taxon>
        <taxon>fabids</taxon>
        <taxon>Rosales</taxon>
        <taxon>Rosaceae</taxon>
        <taxon>Amygdaloideae</taxon>
        <taxon>Maleae</taxon>
        <taxon>Pyrus</taxon>
    </lineage>
</organism>
<dbReference type="Proteomes" id="UP000327157">
    <property type="component" value="Chromosome 3"/>
</dbReference>
<comment type="caution">
    <text evidence="2">The sequence shown here is derived from an EMBL/GenBank/DDBJ whole genome shotgun (WGS) entry which is preliminary data.</text>
</comment>
<gene>
    <name evidence="2" type="ORF">D8674_021271</name>
</gene>
<reference evidence="3" key="2">
    <citation type="submission" date="2019-10" db="EMBL/GenBank/DDBJ databases">
        <title>A de novo genome assembly of a pear dwarfing rootstock.</title>
        <authorList>
            <person name="Wang F."/>
            <person name="Wang J."/>
            <person name="Li S."/>
            <person name="Zhang Y."/>
            <person name="Fang M."/>
            <person name="Ma L."/>
            <person name="Zhao Y."/>
            <person name="Jiang S."/>
        </authorList>
    </citation>
    <scope>NUCLEOTIDE SEQUENCE [LARGE SCALE GENOMIC DNA]</scope>
</reference>
<reference evidence="2 3" key="3">
    <citation type="submission" date="2019-11" db="EMBL/GenBank/DDBJ databases">
        <title>A de novo genome assembly of a pear dwarfing rootstock.</title>
        <authorList>
            <person name="Wang F."/>
            <person name="Wang J."/>
            <person name="Li S."/>
            <person name="Zhang Y."/>
            <person name="Fang M."/>
            <person name="Ma L."/>
            <person name="Zhao Y."/>
            <person name="Jiang S."/>
        </authorList>
    </citation>
    <scope>NUCLEOTIDE SEQUENCE [LARGE SCALE GENOMIC DNA]</scope>
    <source>
        <strain evidence="2">S2</strain>
        <tissue evidence="2">Leaf</tissue>
    </source>
</reference>
<dbReference type="EMBL" id="SMOL01000402">
    <property type="protein sequence ID" value="KAB2614683.1"/>
    <property type="molecule type" value="Genomic_DNA"/>
</dbReference>
<keyword evidence="1" id="KW-1133">Transmembrane helix</keyword>
<feature type="transmembrane region" description="Helical" evidence="1">
    <location>
        <begin position="25"/>
        <end position="44"/>
    </location>
</feature>
<dbReference type="AlphaFoldDB" id="A0A5N5GIJ5"/>
<evidence type="ECO:0000256" key="1">
    <source>
        <dbReference type="SAM" id="Phobius"/>
    </source>
</evidence>
<reference evidence="2 3" key="1">
    <citation type="submission" date="2019-09" db="EMBL/GenBank/DDBJ databases">
        <authorList>
            <person name="Ou C."/>
        </authorList>
    </citation>
    <scope>NUCLEOTIDE SEQUENCE [LARGE SCALE GENOMIC DNA]</scope>
    <source>
        <strain evidence="2">S2</strain>
        <tissue evidence="2">Leaf</tissue>
    </source>
</reference>
<evidence type="ECO:0000313" key="2">
    <source>
        <dbReference type="EMBL" id="KAB2614683.1"/>
    </source>
</evidence>
<keyword evidence="1" id="KW-0812">Transmembrane</keyword>
<keyword evidence="3" id="KW-1185">Reference proteome</keyword>
<protein>
    <submittedName>
        <fullName evidence="2">U3 small nucleolar RNA-associated protein 20-like</fullName>
    </submittedName>
</protein>
<evidence type="ECO:0000313" key="3">
    <source>
        <dbReference type="Proteomes" id="UP000327157"/>
    </source>
</evidence>